<gene>
    <name evidence="2" type="ORF">VNO77_44613</name>
</gene>
<dbReference type="GO" id="GO:0000148">
    <property type="term" value="C:1,3-beta-D-glucan synthase complex"/>
    <property type="evidence" value="ECO:0007669"/>
    <property type="project" value="InterPro"/>
</dbReference>
<reference evidence="2 3" key="1">
    <citation type="submission" date="2024-01" db="EMBL/GenBank/DDBJ databases">
        <title>The genomes of 5 underutilized Papilionoideae crops provide insights into root nodulation and disease resistanc.</title>
        <authorList>
            <person name="Jiang F."/>
        </authorList>
    </citation>
    <scope>NUCLEOTIDE SEQUENCE [LARGE SCALE GENOMIC DNA]</scope>
    <source>
        <strain evidence="2">LVBAO_FW01</strain>
        <tissue evidence="2">Leaves</tissue>
    </source>
</reference>
<dbReference type="GO" id="GO:0006075">
    <property type="term" value="P:(1-&gt;3)-beta-D-glucan biosynthetic process"/>
    <property type="evidence" value="ECO:0007669"/>
    <property type="project" value="InterPro"/>
</dbReference>
<dbReference type="PANTHER" id="PTHR12741">
    <property type="entry name" value="LYST-INTERACTING PROTEIN LIP5 DOPAMINE RESPONSIVE PROTEIN DRG-1"/>
    <property type="match status" value="1"/>
</dbReference>
<proteinExistence type="predicted"/>
<dbReference type="AlphaFoldDB" id="A0AAN9JYS8"/>
<sequence>MQRSEALRVAFIDFVEDFKRWESDTEHYSKLVKFDINGKDKEIYSVKLPGNLEFGEGKPENQNHAILFTRKEMALVLNYQLGNEELLLRMRIMILQHLQ</sequence>
<evidence type="ECO:0000313" key="3">
    <source>
        <dbReference type="Proteomes" id="UP001367508"/>
    </source>
</evidence>
<dbReference type="GO" id="GO:0003843">
    <property type="term" value="F:1,3-beta-D-glucan synthase activity"/>
    <property type="evidence" value="ECO:0007669"/>
    <property type="project" value="InterPro"/>
</dbReference>
<name>A0AAN9JYS8_CANGL</name>
<dbReference type="GO" id="GO:0005886">
    <property type="term" value="C:plasma membrane"/>
    <property type="evidence" value="ECO:0007669"/>
    <property type="project" value="TreeGrafter"/>
</dbReference>
<dbReference type="Pfam" id="PF02364">
    <property type="entry name" value="Glucan_synthase"/>
    <property type="match status" value="1"/>
</dbReference>
<dbReference type="InterPro" id="IPR003440">
    <property type="entry name" value="Glyco_trans_48_dom"/>
</dbReference>
<organism evidence="2 3">
    <name type="scientific">Canavalia gladiata</name>
    <name type="common">Sword bean</name>
    <name type="synonym">Dolichos gladiatus</name>
    <dbReference type="NCBI Taxonomy" id="3824"/>
    <lineage>
        <taxon>Eukaryota</taxon>
        <taxon>Viridiplantae</taxon>
        <taxon>Streptophyta</taxon>
        <taxon>Embryophyta</taxon>
        <taxon>Tracheophyta</taxon>
        <taxon>Spermatophyta</taxon>
        <taxon>Magnoliopsida</taxon>
        <taxon>eudicotyledons</taxon>
        <taxon>Gunneridae</taxon>
        <taxon>Pentapetalae</taxon>
        <taxon>rosids</taxon>
        <taxon>fabids</taxon>
        <taxon>Fabales</taxon>
        <taxon>Fabaceae</taxon>
        <taxon>Papilionoideae</taxon>
        <taxon>50 kb inversion clade</taxon>
        <taxon>NPAAA clade</taxon>
        <taxon>indigoferoid/millettioid clade</taxon>
        <taxon>Phaseoleae</taxon>
        <taxon>Canavalia</taxon>
    </lineage>
</organism>
<comment type="caution">
    <text evidence="2">The sequence shown here is derived from an EMBL/GenBank/DDBJ whole genome shotgun (WGS) entry which is preliminary data.</text>
</comment>
<dbReference type="EMBL" id="JAYMYQ010000011">
    <property type="protein sequence ID" value="KAK7306661.1"/>
    <property type="molecule type" value="Genomic_DNA"/>
</dbReference>
<dbReference type="Proteomes" id="UP001367508">
    <property type="component" value="Unassembled WGS sequence"/>
</dbReference>
<accession>A0AAN9JYS8</accession>
<dbReference type="PANTHER" id="PTHR12741:SF47">
    <property type="entry name" value="CALLOSE SYNTHASE 9"/>
    <property type="match status" value="1"/>
</dbReference>
<evidence type="ECO:0000313" key="2">
    <source>
        <dbReference type="EMBL" id="KAK7306661.1"/>
    </source>
</evidence>
<keyword evidence="3" id="KW-1185">Reference proteome</keyword>
<evidence type="ECO:0000259" key="1">
    <source>
        <dbReference type="Pfam" id="PF02364"/>
    </source>
</evidence>
<protein>
    <recommendedName>
        <fullName evidence="1">Glycosyl transferase 48 domain-containing protein</fullName>
    </recommendedName>
</protein>
<feature type="domain" description="Glycosyl transferase 48" evidence="1">
    <location>
        <begin position="1"/>
        <end position="77"/>
    </location>
</feature>